<dbReference type="PANTHER" id="PTHR23504:SF6">
    <property type="entry name" value="MULTIDRUG TRANSPORTER, PUTATIVE (AFU_ORTHOLOGUE AFUA_4G08740)-RELATED"/>
    <property type="match status" value="1"/>
</dbReference>
<feature type="compositionally biased region" description="Low complexity" evidence="6">
    <location>
        <begin position="1"/>
        <end position="16"/>
    </location>
</feature>
<dbReference type="Pfam" id="PF07690">
    <property type="entry name" value="MFS_1"/>
    <property type="match status" value="1"/>
</dbReference>
<dbReference type="GO" id="GO:0022857">
    <property type="term" value="F:transmembrane transporter activity"/>
    <property type="evidence" value="ECO:0007669"/>
    <property type="project" value="InterPro"/>
</dbReference>
<feature type="region of interest" description="Disordered" evidence="6">
    <location>
        <begin position="1"/>
        <end position="60"/>
    </location>
</feature>
<keyword evidence="10" id="KW-1185">Reference proteome</keyword>
<keyword evidence="3 7" id="KW-0812">Transmembrane</keyword>
<dbReference type="PRINTS" id="PR01035">
    <property type="entry name" value="TCRTETA"/>
</dbReference>
<dbReference type="InterPro" id="IPR011701">
    <property type="entry name" value="MFS"/>
</dbReference>
<dbReference type="GO" id="GO:0016020">
    <property type="term" value="C:membrane"/>
    <property type="evidence" value="ECO:0007669"/>
    <property type="project" value="UniProtKB-SubCell"/>
</dbReference>
<evidence type="ECO:0000256" key="1">
    <source>
        <dbReference type="ARBA" id="ARBA00004141"/>
    </source>
</evidence>
<evidence type="ECO:0000256" key="4">
    <source>
        <dbReference type="ARBA" id="ARBA00022989"/>
    </source>
</evidence>
<keyword evidence="2" id="KW-0813">Transport</keyword>
<dbReference type="Gene3D" id="1.20.1250.20">
    <property type="entry name" value="MFS general substrate transporter like domains"/>
    <property type="match status" value="1"/>
</dbReference>
<dbReference type="InterPro" id="IPR020846">
    <property type="entry name" value="MFS_dom"/>
</dbReference>
<evidence type="ECO:0000259" key="8">
    <source>
        <dbReference type="PROSITE" id="PS50850"/>
    </source>
</evidence>
<feature type="transmembrane region" description="Helical" evidence="7">
    <location>
        <begin position="531"/>
        <end position="551"/>
    </location>
</feature>
<reference evidence="10" key="1">
    <citation type="journal article" date="2012" name="MBio">
        <title>Comparative genome analysis of Trichophyton rubrum and related dermatophytes reveals candidate genes involved in infection.</title>
        <authorList>
            <person name="Martinez D.A."/>
            <person name="Oliver B.G."/>
            <person name="Graeser Y."/>
            <person name="Goldberg J.M."/>
            <person name="Li W."/>
            <person name="Martinez-Rossi N.M."/>
            <person name="Monod M."/>
            <person name="Shelest E."/>
            <person name="Barton R.C."/>
            <person name="Birch E."/>
            <person name="Brakhage A.A."/>
            <person name="Chen Z."/>
            <person name="Gurr S.J."/>
            <person name="Heiman D."/>
            <person name="Heitman J."/>
            <person name="Kosti I."/>
            <person name="Rossi A."/>
            <person name="Saif S."/>
            <person name="Samalova M."/>
            <person name="Saunders C.W."/>
            <person name="Shea T."/>
            <person name="Summerbell R.C."/>
            <person name="Xu J."/>
            <person name="Young S."/>
            <person name="Zeng Q."/>
            <person name="Birren B.W."/>
            <person name="Cuomo C.A."/>
            <person name="White T.C."/>
        </authorList>
    </citation>
    <scope>NUCLEOTIDE SEQUENCE [LARGE SCALE GENOMIC DNA]</scope>
    <source>
        <strain evidence="10">ATCC MYA-4604 / CBS 118893</strain>
    </source>
</reference>
<dbReference type="OrthoDB" id="10262656at2759"/>
<feature type="transmembrane region" description="Helical" evidence="7">
    <location>
        <begin position="253"/>
        <end position="275"/>
    </location>
</feature>
<evidence type="ECO:0000313" key="10">
    <source>
        <dbReference type="Proteomes" id="UP000002669"/>
    </source>
</evidence>
<comment type="subcellular location">
    <subcellularLocation>
        <location evidence="1">Membrane</location>
        <topology evidence="1">Multi-pass membrane protein</topology>
    </subcellularLocation>
</comment>
<feature type="region of interest" description="Disordered" evidence="6">
    <location>
        <begin position="319"/>
        <end position="345"/>
    </location>
</feature>
<dbReference type="RefSeq" id="XP_003169473.1">
    <property type="nucleotide sequence ID" value="XM_003169425.1"/>
</dbReference>
<protein>
    <recommendedName>
        <fullName evidence="8">Major facilitator superfamily (MFS) profile domain-containing protein</fullName>
    </recommendedName>
</protein>
<dbReference type="InterPro" id="IPR001958">
    <property type="entry name" value="Tet-R_TetA/multi-R_MdtG-like"/>
</dbReference>
<feature type="transmembrane region" description="Helical" evidence="7">
    <location>
        <begin position="356"/>
        <end position="386"/>
    </location>
</feature>
<feature type="transmembrane region" description="Helical" evidence="7">
    <location>
        <begin position="142"/>
        <end position="160"/>
    </location>
</feature>
<evidence type="ECO:0000256" key="5">
    <source>
        <dbReference type="ARBA" id="ARBA00023136"/>
    </source>
</evidence>
<dbReference type="VEuPathDB" id="FungiDB:MGYG_08377"/>
<proteinExistence type="predicted"/>
<dbReference type="HOGENOM" id="CLU_001265_54_5_1"/>
<dbReference type="PANTHER" id="PTHR23504">
    <property type="entry name" value="MAJOR FACILITATOR SUPERFAMILY DOMAIN-CONTAINING PROTEIN 10"/>
    <property type="match status" value="1"/>
</dbReference>
<evidence type="ECO:0000256" key="6">
    <source>
        <dbReference type="SAM" id="MobiDB-lite"/>
    </source>
</evidence>
<dbReference type="SUPFAM" id="SSF103473">
    <property type="entry name" value="MFS general substrate transporter"/>
    <property type="match status" value="1"/>
</dbReference>
<dbReference type="InParanoid" id="E4V5J1"/>
<dbReference type="OMA" id="WWSLAIE"/>
<evidence type="ECO:0000256" key="3">
    <source>
        <dbReference type="ARBA" id="ARBA00022692"/>
    </source>
</evidence>
<organism evidence="10">
    <name type="scientific">Arthroderma gypseum (strain ATCC MYA-4604 / CBS 118893)</name>
    <name type="common">Microsporum gypseum</name>
    <dbReference type="NCBI Taxonomy" id="535722"/>
    <lineage>
        <taxon>Eukaryota</taxon>
        <taxon>Fungi</taxon>
        <taxon>Dikarya</taxon>
        <taxon>Ascomycota</taxon>
        <taxon>Pezizomycotina</taxon>
        <taxon>Eurotiomycetes</taxon>
        <taxon>Eurotiomycetidae</taxon>
        <taxon>Onygenales</taxon>
        <taxon>Arthrodermataceae</taxon>
        <taxon>Nannizzia</taxon>
    </lineage>
</organism>
<keyword evidence="4 7" id="KW-1133">Transmembrane helix</keyword>
<evidence type="ECO:0000256" key="2">
    <source>
        <dbReference type="ARBA" id="ARBA00022448"/>
    </source>
</evidence>
<dbReference type="GeneID" id="10024703"/>
<dbReference type="PROSITE" id="PS50850">
    <property type="entry name" value="MFS"/>
    <property type="match status" value="1"/>
</dbReference>
<dbReference type="AlphaFoldDB" id="E4V5J1"/>
<sequence>MPHTPTAAASTTTPAPGRASGWPHEREDGRRRSSIPSLDAAREDEEAQKDRGSDNRPVSWSSLPRRNQLIILTVARLSEPLAQTSLQAYMFYQLKSFDPSLPDSTISAQTGVLQAAFTGAQFVTAVIWGRLADAESIGRKRVLLIGLLGAGISTLGFGFSKSFATAMFFRTLGGALNSNAGVMRTMISEIVVEKKYQSRAFLLLPMCFNVGVIIGPIMGGLLADPIGNYPSVFGPGSWLGGADGVSWMVKWPFALPNLVTAGFILCSAIAILLGLEETHEIARSRRDLGIHAGKAISKYLGFSRHSDYQALDGLADPDTPDSFEMGPEGRTISGQRLVDNEHTSPRRRKRLPFRQIWTRNVLLTLLAHIFLNFHTSAFTALCFVFLPTPRAPGSQRSLFQFGGDSACLIGLPIQIFIYPRVQWRLGTLRSFRIFLPFSPLAYLLAPFLVLLPDHPYIVWPALSAVIFLQVVSRTFSLPATVILVNNSVPDRSVLGTLHGVAQSAFSASRTLGPLIAGWGLGLGLKHNIVGAIWWSLAIEAFLGWLVTWTIFEGAGIEKPP</sequence>
<accession>E4V5J1</accession>
<feature type="domain" description="Major facilitator superfamily (MFS) profile" evidence="8">
    <location>
        <begin position="68"/>
        <end position="555"/>
    </location>
</feature>
<dbReference type="InterPro" id="IPR036259">
    <property type="entry name" value="MFS_trans_sf"/>
</dbReference>
<feature type="transmembrane region" description="Helical" evidence="7">
    <location>
        <begin position="199"/>
        <end position="223"/>
    </location>
</feature>
<dbReference type="eggNOG" id="KOG2615">
    <property type="taxonomic scope" value="Eukaryota"/>
</dbReference>
<keyword evidence="5 7" id="KW-0472">Membrane</keyword>
<feature type="transmembrane region" description="Helical" evidence="7">
    <location>
        <begin position="431"/>
        <end position="451"/>
    </location>
</feature>
<name>E4V5J1_ARTGP</name>
<evidence type="ECO:0000256" key="7">
    <source>
        <dbReference type="SAM" id="Phobius"/>
    </source>
</evidence>
<feature type="transmembrane region" description="Helical" evidence="7">
    <location>
        <begin position="398"/>
        <end position="419"/>
    </location>
</feature>
<evidence type="ECO:0000313" key="9">
    <source>
        <dbReference type="EMBL" id="EFR05366.1"/>
    </source>
</evidence>
<dbReference type="Proteomes" id="UP000002669">
    <property type="component" value="Unassembled WGS sequence"/>
</dbReference>
<gene>
    <name evidence="9" type="ORF">MGYG_08377</name>
</gene>
<dbReference type="EMBL" id="DS989830">
    <property type="protein sequence ID" value="EFR05366.1"/>
    <property type="molecule type" value="Genomic_DNA"/>
</dbReference>